<dbReference type="AlphaFoldDB" id="A0A8B8Z1A4"/>
<evidence type="ECO:0000256" key="2">
    <source>
        <dbReference type="ARBA" id="ARBA00022692"/>
    </source>
</evidence>
<feature type="transmembrane region" description="Helical" evidence="7">
    <location>
        <begin position="100"/>
        <end position="120"/>
    </location>
</feature>
<organism evidence="8 9">
    <name type="scientific">Balaenoptera musculus</name>
    <name type="common">Blue whale</name>
    <dbReference type="NCBI Taxonomy" id="9771"/>
    <lineage>
        <taxon>Eukaryota</taxon>
        <taxon>Metazoa</taxon>
        <taxon>Chordata</taxon>
        <taxon>Craniata</taxon>
        <taxon>Vertebrata</taxon>
        <taxon>Euteleostomi</taxon>
        <taxon>Mammalia</taxon>
        <taxon>Eutheria</taxon>
        <taxon>Laurasiatheria</taxon>
        <taxon>Artiodactyla</taxon>
        <taxon>Whippomorpha</taxon>
        <taxon>Cetacea</taxon>
        <taxon>Mysticeti</taxon>
        <taxon>Balaenopteridae</taxon>
        <taxon>Balaenoptera</taxon>
    </lineage>
</organism>
<comment type="subcellular location">
    <subcellularLocation>
        <location evidence="1">Endoplasmic reticulum membrane</location>
        <topology evidence="1">Multi-pass membrane protein</topology>
    </subcellularLocation>
</comment>
<dbReference type="RefSeq" id="XP_036725875.1">
    <property type="nucleotide sequence ID" value="XM_036869980.1"/>
</dbReference>
<dbReference type="InterPro" id="IPR004299">
    <property type="entry name" value="MBOAT_fam"/>
</dbReference>
<dbReference type="CTD" id="57467"/>
<dbReference type="GO" id="GO:0016746">
    <property type="term" value="F:acyltransferase activity"/>
    <property type="evidence" value="ECO:0007669"/>
    <property type="project" value="TreeGrafter"/>
</dbReference>
<keyword evidence="8" id="KW-1185">Reference proteome</keyword>
<keyword evidence="3" id="KW-0256">Endoplasmic reticulum</keyword>
<dbReference type="PANTHER" id="PTHR13285:SF19">
    <property type="entry name" value="PROTEIN-CYSTEINE N-PALMITOYLTRANSFERASE HHAT-LIKE PROTEIN"/>
    <property type="match status" value="1"/>
</dbReference>
<protein>
    <submittedName>
        <fullName evidence="9">Protein-cysteine N-palmitoyltransferase HHAT-like protein isoform X2</fullName>
    </submittedName>
</protein>
<reference evidence="8" key="1">
    <citation type="submission" date="2024-06" db="UniProtKB">
        <authorList>
            <consortium name="RefSeq"/>
        </authorList>
    </citation>
    <scope>NUCLEOTIDE SEQUENCE [LARGE SCALE GENOMIC DNA]</scope>
</reference>
<evidence type="ECO:0000256" key="5">
    <source>
        <dbReference type="ARBA" id="ARBA00023136"/>
    </source>
</evidence>
<evidence type="ECO:0000256" key="7">
    <source>
        <dbReference type="SAM" id="Phobius"/>
    </source>
</evidence>
<evidence type="ECO:0000256" key="1">
    <source>
        <dbReference type="ARBA" id="ARBA00004477"/>
    </source>
</evidence>
<dbReference type="InterPro" id="IPR051085">
    <property type="entry name" value="MB_O-acyltransferase"/>
</dbReference>
<evidence type="ECO:0000313" key="9">
    <source>
        <dbReference type="RefSeq" id="XP_036725875.1"/>
    </source>
</evidence>
<dbReference type="GeneID" id="118904138"/>
<keyword evidence="5 7" id="KW-0472">Membrane</keyword>
<accession>A0A8B8Z1A4</accession>
<name>A0A8B8Z1A4_BALMU</name>
<evidence type="ECO:0000256" key="6">
    <source>
        <dbReference type="ARBA" id="ARBA00038268"/>
    </source>
</evidence>
<sequence>MGIKTALPAAELGLYSLVLSGALAYAGRGLLEASQGGAHRRAFRESVRPGWEYIGRKMDVADFEWVMWFTSFRNAIIFALSGHVLFAKLCTMVAPQLRSWMYAAYGALAVVGTMGPWYLLLLLGHCVGLYVVSLLRQPWLCLGLGLASLASFKLDPLISWQSGFVTGTFDLQEVLFHGGSGFTVLRCTSFALESCAHPDRRYSLADLLKYNFYLPFFFFGPIMTFDRFHAQVEPVRREGELWRIRAQAGLSVVAIVAVDIFFHFFYILTIPSDLKFASRLPDSALAGLAYSNLVYDWVKAAVLFGVVNTVARLDHLDPPRPPKCITALYVFAETHFDRGINDWLCRYVYDHVGGEHSAVIPELGATVATFAITTLWLGPCDTVYLWSCLNCFGLNFELWVQKLAEWGPLARIEVSKEGLGLGCLGHWRGWHYCSLESSSHTWLPVQNFLTITPLRVVGQWLPLWVPGAPFPSAGSGGTRAWLCCSGPALSPEFSFPSFNNEGELSGDSQGHRHIPRTQVAT</sequence>
<reference evidence="9" key="2">
    <citation type="submission" date="2025-08" db="UniProtKB">
        <authorList>
            <consortium name="RefSeq"/>
        </authorList>
    </citation>
    <scope>IDENTIFICATION</scope>
    <source>
        <tissue evidence="9">Epidermis and Blubber</tissue>
    </source>
</reference>
<evidence type="ECO:0000313" key="8">
    <source>
        <dbReference type="Proteomes" id="UP000694857"/>
    </source>
</evidence>
<feature type="transmembrane region" description="Helical" evidence="7">
    <location>
        <begin position="75"/>
        <end position="94"/>
    </location>
</feature>
<keyword evidence="2 7" id="KW-0812">Transmembrane</keyword>
<dbReference type="Proteomes" id="UP000694857">
    <property type="component" value="Chromosome 11"/>
</dbReference>
<evidence type="ECO:0000256" key="4">
    <source>
        <dbReference type="ARBA" id="ARBA00022989"/>
    </source>
</evidence>
<keyword evidence="4 7" id="KW-1133">Transmembrane helix</keyword>
<proteinExistence type="inferred from homology"/>
<feature type="transmembrane region" description="Helical" evidence="7">
    <location>
        <begin position="248"/>
        <end position="268"/>
    </location>
</feature>
<dbReference type="PANTHER" id="PTHR13285">
    <property type="entry name" value="ACYLTRANSFERASE"/>
    <property type="match status" value="1"/>
</dbReference>
<gene>
    <name evidence="9" type="primary">HHATL</name>
</gene>
<evidence type="ECO:0000256" key="3">
    <source>
        <dbReference type="ARBA" id="ARBA00022824"/>
    </source>
</evidence>
<dbReference type="GO" id="GO:0005789">
    <property type="term" value="C:endoplasmic reticulum membrane"/>
    <property type="evidence" value="ECO:0007669"/>
    <property type="project" value="UniProtKB-SubCell"/>
</dbReference>
<comment type="similarity">
    <text evidence="6">Belongs to the membrane-bound acyltransferase family. HHAT subfamily.</text>
</comment>
<dbReference type="Pfam" id="PF03062">
    <property type="entry name" value="MBOAT"/>
    <property type="match status" value="1"/>
</dbReference>